<dbReference type="AlphaFoldDB" id="A0A0E9XR61"/>
<protein>
    <submittedName>
        <fullName evidence="1">Uncharacterized protein</fullName>
    </submittedName>
</protein>
<accession>A0A0E9XR61</accession>
<name>A0A0E9XR61_ANGAN</name>
<dbReference type="EMBL" id="GBXM01004384">
    <property type="protein sequence ID" value="JAI04194.1"/>
    <property type="molecule type" value="Transcribed_RNA"/>
</dbReference>
<proteinExistence type="predicted"/>
<organism evidence="1">
    <name type="scientific">Anguilla anguilla</name>
    <name type="common">European freshwater eel</name>
    <name type="synonym">Muraena anguilla</name>
    <dbReference type="NCBI Taxonomy" id="7936"/>
    <lineage>
        <taxon>Eukaryota</taxon>
        <taxon>Metazoa</taxon>
        <taxon>Chordata</taxon>
        <taxon>Craniata</taxon>
        <taxon>Vertebrata</taxon>
        <taxon>Euteleostomi</taxon>
        <taxon>Actinopterygii</taxon>
        <taxon>Neopterygii</taxon>
        <taxon>Teleostei</taxon>
        <taxon>Anguilliformes</taxon>
        <taxon>Anguillidae</taxon>
        <taxon>Anguilla</taxon>
    </lineage>
</organism>
<sequence length="24" mass="3049">MFCVSWEHVFVKYKHNNCEFCFSY</sequence>
<reference evidence="1" key="1">
    <citation type="submission" date="2014-11" db="EMBL/GenBank/DDBJ databases">
        <authorList>
            <person name="Amaro Gonzalez C."/>
        </authorList>
    </citation>
    <scope>NUCLEOTIDE SEQUENCE</scope>
</reference>
<evidence type="ECO:0000313" key="1">
    <source>
        <dbReference type="EMBL" id="JAI04194.1"/>
    </source>
</evidence>
<reference evidence="1" key="2">
    <citation type="journal article" date="2015" name="Fish Shellfish Immunol.">
        <title>Early steps in the European eel (Anguilla anguilla)-Vibrio vulnificus interaction in the gills: Role of the RtxA13 toxin.</title>
        <authorList>
            <person name="Callol A."/>
            <person name="Pajuelo D."/>
            <person name="Ebbesson L."/>
            <person name="Teles M."/>
            <person name="MacKenzie S."/>
            <person name="Amaro C."/>
        </authorList>
    </citation>
    <scope>NUCLEOTIDE SEQUENCE</scope>
</reference>